<evidence type="ECO:0000313" key="9">
    <source>
        <dbReference type="Proteomes" id="UP000474967"/>
    </source>
</evidence>
<dbReference type="PANTHER" id="PTHR42844">
    <property type="entry name" value="DIHYDRONEOPTERIN ALDOLASE 1-RELATED"/>
    <property type="match status" value="1"/>
</dbReference>
<dbReference type="GO" id="GO:0046654">
    <property type="term" value="P:tetrahydrofolate biosynthetic process"/>
    <property type="evidence" value="ECO:0007669"/>
    <property type="project" value="UniProtKB-UniRule"/>
</dbReference>
<dbReference type="GO" id="GO:0046656">
    <property type="term" value="P:folic acid biosynthetic process"/>
    <property type="evidence" value="ECO:0007669"/>
    <property type="project" value="UniProtKB-UniRule"/>
</dbReference>
<protein>
    <recommendedName>
        <fullName evidence="6">7,8-dihydroneopterin aldolase</fullName>
        <ecNumber evidence="6">4.1.2.25</ecNumber>
    </recommendedName>
</protein>
<comment type="function">
    <text evidence="6">Catalyzes the conversion of 7,8-dihydroneopterin to 6-hydroxymethyl-7,8-dihydropterin.</text>
</comment>
<evidence type="ECO:0000256" key="4">
    <source>
        <dbReference type="ARBA" id="ARBA00022909"/>
    </source>
</evidence>
<dbReference type="InterPro" id="IPR006156">
    <property type="entry name" value="Dihydroneopterin_aldolase"/>
</dbReference>
<evidence type="ECO:0000256" key="1">
    <source>
        <dbReference type="ARBA" id="ARBA00001353"/>
    </source>
</evidence>
<dbReference type="SMART" id="SM00905">
    <property type="entry name" value="FolB"/>
    <property type="match status" value="1"/>
</dbReference>
<dbReference type="GO" id="GO:0005737">
    <property type="term" value="C:cytoplasm"/>
    <property type="evidence" value="ECO:0007669"/>
    <property type="project" value="TreeGrafter"/>
</dbReference>
<dbReference type="CDD" id="cd00534">
    <property type="entry name" value="DHNA_DHNTPE"/>
    <property type="match status" value="1"/>
</dbReference>
<dbReference type="Gene3D" id="3.30.1130.10">
    <property type="match status" value="1"/>
</dbReference>
<evidence type="ECO:0000256" key="2">
    <source>
        <dbReference type="ARBA" id="ARBA00005013"/>
    </source>
</evidence>
<dbReference type="GO" id="GO:0004150">
    <property type="term" value="F:dihydroneopterin aldolase activity"/>
    <property type="evidence" value="ECO:0007669"/>
    <property type="project" value="UniProtKB-UniRule"/>
</dbReference>
<name>A0A6L9XUE1_9MICO</name>
<accession>A0A6L9XUE1</accession>
<dbReference type="Proteomes" id="UP000474967">
    <property type="component" value="Unassembled WGS sequence"/>
</dbReference>
<dbReference type="NCBIfam" id="TIGR00525">
    <property type="entry name" value="folB"/>
    <property type="match status" value="1"/>
</dbReference>
<reference evidence="8 9" key="1">
    <citation type="journal article" date="2014" name="J. Microbiol.">
        <title>Diaminobutyricibacter tongyongensis gen. nov., sp. nov. and Homoserinibacter gongjuensis gen. nov., sp. nov. belong to the family Microbacteriaceae.</title>
        <authorList>
            <person name="Kim S.J."/>
            <person name="Ahn J.H."/>
            <person name="Weon H.Y."/>
            <person name="Hamada M."/>
            <person name="Suzuki K."/>
            <person name="Kwon S.W."/>
        </authorList>
    </citation>
    <scope>NUCLEOTIDE SEQUENCE [LARGE SCALE GENOMIC DNA]</scope>
    <source>
        <strain evidence="8 9">NBRC 108724</strain>
    </source>
</reference>
<dbReference type="RefSeq" id="WP_163287744.1">
    <property type="nucleotide sequence ID" value="NZ_JAAGWY010000001.1"/>
</dbReference>
<keyword evidence="4 6" id="KW-0289">Folate biosynthesis</keyword>
<comment type="catalytic activity">
    <reaction evidence="1 6">
        <text>7,8-dihydroneopterin = 6-hydroxymethyl-7,8-dihydropterin + glycolaldehyde</text>
        <dbReference type="Rhea" id="RHEA:10540"/>
        <dbReference type="ChEBI" id="CHEBI:17001"/>
        <dbReference type="ChEBI" id="CHEBI:17071"/>
        <dbReference type="ChEBI" id="CHEBI:44841"/>
        <dbReference type="EC" id="4.1.2.25"/>
    </reaction>
</comment>
<gene>
    <name evidence="8" type="primary">folB</name>
    <name evidence="8" type="ORF">G3T36_02010</name>
</gene>
<comment type="pathway">
    <text evidence="2 6">Cofactor biosynthesis; tetrahydrofolate biosynthesis; 2-amino-4-hydroxy-6-hydroxymethyl-7,8-dihydropteridine diphosphate from 7,8-dihydroneopterin triphosphate: step 3/4.</text>
</comment>
<evidence type="ECO:0000313" key="8">
    <source>
        <dbReference type="EMBL" id="NEN04638.1"/>
    </source>
</evidence>
<organism evidence="8 9">
    <name type="scientific">Leifsonia tongyongensis</name>
    <dbReference type="NCBI Taxonomy" id="1268043"/>
    <lineage>
        <taxon>Bacteria</taxon>
        <taxon>Bacillati</taxon>
        <taxon>Actinomycetota</taxon>
        <taxon>Actinomycetes</taxon>
        <taxon>Micrococcales</taxon>
        <taxon>Microbacteriaceae</taxon>
        <taxon>Leifsonia</taxon>
    </lineage>
</organism>
<dbReference type="FunFam" id="3.30.1130.10:FF:000003">
    <property type="entry name" value="7,8-dihydroneopterin aldolase"/>
    <property type="match status" value="1"/>
</dbReference>
<comment type="caution">
    <text evidence="8">The sequence shown here is derived from an EMBL/GenBank/DDBJ whole genome shotgun (WGS) entry which is preliminary data.</text>
</comment>
<dbReference type="EC" id="4.1.2.25" evidence="6"/>
<dbReference type="NCBIfam" id="TIGR00526">
    <property type="entry name" value="folB_dom"/>
    <property type="match status" value="1"/>
</dbReference>
<keyword evidence="5 6" id="KW-0456">Lyase</keyword>
<dbReference type="SUPFAM" id="SSF55620">
    <property type="entry name" value="Tetrahydrobiopterin biosynthesis enzymes-like"/>
    <property type="match status" value="1"/>
</dbReference>
<keyword evidence="9" id="KW-1185">Reference proteome</keyword>
<feature type="domain" description="Dihydroneopterin aldolase/epimerase" evidence="7">
    <location>
        <begin position="13"/>
        <end position="125"/>
    </location>
</feature>
<dbReference type="PANTHER" id="PTHR42844:SF1">
    <property type="entry name" value="DIHYDRONEOPTERIN ALDOLASE 1-RELATED"/>
    <property type="match status" value="1"/>
</dbReference>
<comment type="similarity">
    <text evidence="3 6">Belongs to the DHNA family.</text>
</comment>
<dbReference type="EMBL" id="JAAGWY010000001">
    <property type="protein sequence ID" value="NEN04638.1"/>
    <property type="molecule type" value="Genomic_DNA"/>
</dbReference>
<evidence type="ECO:0000256" key="3">
    <source>
        <dbReference type="ARBA" id="ARBA00005708"/>
    </source>
</evidence>
<evidence type="ECO:0000256" key="6">
    <source>
        <dbReference type="RuleBase" id="RU362079"/>
    </source>
</evidence>
<evidence type="ECO:0000256" key="5">
    <source>
        <dbReference type="ARBA" id="ARBA00023239"/>
    </source>
</evidence>
<dbReference type="InterPro" id="IPR006157">
    <property type="entry name" value="FolB_dom"/>
</dbReference>
<evidence type="ECO:0000259" key="7">
    <source>
        <dbReference type="SMART" id="SM00905"/>
    </source>
</evidence>
<dbReference type="UniPathway" id="UPA00077">
    <property type="reaction ID" value="UER00154"/>
</dbReference>
<proteinExistence type="inferred from homology"/>
<dbReference type="InterPro" id="IPR043133">
    <property type="entry name" value="GTP-CH-I_C/QueF"/>
</dbReference>
<dbReference type="AlphaFoldDB" id="A0A6L9XUE1"/>
<sequence length="128" mass="13999">MTSDDRMRGPDSMTLTGLRIHANHGVYAFEREQGQEFVVDVTAWFDLARAAIADDVAATVHYGELAVEVADAVRRDPVDLIETLAERIAGVVLAHPPVDAVRVTVHKPNAPIEVPFADVSVTIERERA</sequence>
<dbReference type="Pfam" id="PF02152">
    <property type="entry name" value="FolB"/>
    <property type="match status" value="1"/>
</dbReference>